<dbReference type="EMBL" id="BLAY01000077">
    <property type="protein sequence ID" value="GET39889.1"/>
    <property type="molecule type" value="Genomic_DNA"/>
</dbReference>
<dbReference type="Proteomes" id="UP001050975">
    <property type="component" value="Unassembled WGS sequence"/>
</dbReference>
<organism evidence="2 3">
    <name type="scientific">Microseira wollei NIES-4236</name>
    <dbReference type="NCBI Taxonomy" id="2530354"/>
    <lineage>
        <taxon>Bacteria</taxon>
        <taxon>Bacillati</taxon>
        <taxon>Cyanobacteriota</taxon>
        <taxon>Cyanophyceae</taxon>
        <taxon>Oscillatoriophycideae</taxon>
        <taxon>Aerosakkonematales</taxon>
        <taxon>Aerosakkonemataceae</taxon>
        <taxon>Microseira</taxon>
    </lineage>
</organism>
<feature type="chain" id="PRO_5043607264" evidence="1">
    <location>
        <begin position="23"/>
        <end position="125"/>
    </location>
</feature>
<feature type="signal peptide" evidence="1">
    <location>
        <begin position="1"/>
        <end position="22"/>
    </location>
</feature>
<evidence type="ECO:0000256" key="1">
    <source>
        <dbReference type="SAM" id="SignalP"/>
    </source>
</evidence>
<reference evidence="2" key="1">
    <citation type="submission" date="2019-10" db="EMBL/GenBank/DDBJ databases">
        <title>Draft genome sequece of Microseira wollei NIES-4236.</title>
        <authorList>
            <person name="Yamaguchi H."/>
            <person name="Suzuki S."/>
            <person name="Kawachi M."/>
        </authorList>
    </citation>
    <scope>NUCLEOTIDE SEQUENCE</scope>
    <source>
        <strain evidence="2">NIES-4236</strain>
    </source>
</reference>
<evidence type="ECO:0000313" key="3">
    <source>
        <dbReference type="Proteomes" id="UP001050975"/>
    </source>
</evidence>
<keyword evidence="1" id="KW-0732">Signal</keyword>
<dbReference type="RefSeq" id="WP_226585553.1">
    <property type="nucleotide sequence ID" value="NZ_BLAY01000077.1"/>
</dbReference>
<keyword evidence="3" id="KW-1185">Reference proteome</keyword>
<sequence length="125" mass="13982">MKRFVLSLITITATVTIPSAMLGQSFSMIGSWQGSGDCPIEFYRDNGSYVEGSCDNGAFNHIIRGTYAGSNRINITTERIDPQRCSTTVRGYIQILSNNRVKYWQNGWNGCGVRTPPATQYWTRS</sequence>
<proteinExistence type="predicted"/>
<comment type="caution">
    <text evidence="2">The sequence shown here is derived from an EMBL/GenBank/DDBJ whole genome shotgun (WGS) entry which is preliminary data.</text>
</comment>
<protein>
    <submittedName>
        <fullName evidence="2">Uncharacterized protein</fullName>
    </submittedName>
</protein>
<evidence type="ECO:0000313" key="2">
    <source>
        <dbReference type="EMBL" id="GET39889.1"/>
    </source>
</evidence>
<accession>A0AAV3XC55</accession>
<dbReference type="AlphaFoldDB" id="A0AAV3XC55"/>
<name>A0AAV3XC55_9CYAN</name>
<gene>
    <name evidence="2" type="ORF">MiSe_46610</name>
</gene>